<dbReference type="InterPro" id="IPR034718">
    <property type="entry name" value="RlpA"/>
</dbReference>
<dbReference type="PANTHER" id="PTHR34183">
    <property type="entry name" value="ENDOLYTIC PEPTIDOGLYCAN TRANSGLYCOSYLASE RLPA"/>
    <property type="match status" value="1"/>
</dbReference>
<dbReference type="SUPFAM" id="SSF50685">
    <property type="entry name" value="Barwin-like endoglucanases"/>
    <property type="match status" value="1"/>
</dbReference>
<gene>
    <name evidence="3" type="primary">rlpA</name>
    <name evidence="6" type="ordered locus">Spico_1490</name>
</gene>
<dbReference type="PANTHER" id="PTHR34183:SF8">
    <property type="entry name" value="ENDOLYTIC PEPTIDOGLYCAN TRANSGLYCOSYLASE RLPA-RELATED"/>
    <property type="match status" value="1"/>
</dbReference>
<dbReference type="InterPro" id="IPR036908">
    <property type="entry name" value="RlpA-like_sf"/>
</dbReference>
<evidence type="ECO:0000313" key="7">
    <source>
        <dbReference type="Proteomes" id="UP000007939"/>
    </source>
</evidence>
<evidence type="ECO:0000313" key="6">
    <source>
        <dbReference type="EMBL" id="AEC02693.1"/>
    </source>
</evidence>
<keyword evidence="7" id="KW-1185">Reference proteome</keyword>
<dbReference type="Proteomes" id="UP000007939">
    <property type="component" value="Chromosome"/>
</dbReference>
<dbReference type="HOGENOM" id="CLU_042923_3_4_12"/>
<keyword evidence="6" id="KW-0449">Lipoprotein</keyword>
<keyword evidence="2 3" id="KW-0961">Cell wall biogenesis/degradation</keyword>
<accession>F4GIS5</accession>
<dbReference type="Pfam" id="PF03330">
    <property type="entry name" value="DPBB_1"/>
    <property type="match status" value="1"/>
</dbReference>
<protein>
    <recommendedName>
        <fullName evidence="3">Probable endolytic peptidoglycan transglycosylase RlpA</fullName>
        <ecNumber evidence="3">4.2.2.-</ecNumber>
    </recommendedName>
</protein>
<dbReference type="EMBL" id="CP002659">
    <property type="protein sequence ID" value="AEC02693.1"/>
    <property type="molecule type" value="Genomic_DNA"/>
</dbReference>
<comment type="function">
    <text evidence="3">Lytic transglycosylase with a strong preference for naked glycan strands that lack stem peptides.</text>
</comment>
<dbReference type="CDD" id="cd22268">
    <property type="entry name" value="DPBB_RlpA-like"/>
    <property type="match status" value="1"/>
</dbReference>
<evidence type="ECO:0000256" key="1">
    <source>
        <dbReference type="ARBA" id="ARBA00023239"/>
    </source>
</evidence>
<dbReference type="AlphaFoldDB" id="F4GIS5"/>
<dbReference type="Gene3D" id="2.40.40.10">
    <property type="entry name" value="RlpA-like domain"/>
    <property type="match status" value="1"/>
</dbReference>
<dbReference type="eggNOG" id="COG0797">
    <property type="taxonomic scope" value="Bacteria"/>
</dbReference>
<comment type="similarity">
    <text evidence="3 4">Belongs to the RlpA family.</text>
</comment>
<dbReference type="NCBIfam" id="TIGR00413">
    <property type="entry name" value="rlpA"/>
    <property type="match status" value="1"/>
</dbReference>
<dbReference type="STRING" id="760011.Spico_1490"/>
<proteinExistence type="inferred from homology"/>
<dbReference type="HAMAP" id="MF_02071">
    <property type="entry name" value="RlpA"/>
    <property type="match status" value="1"/>
</dbReference>
<dbReference type="InterPro" id="IPR009009">
    <property type="entry name" value="RlpA-like_DPBB"/>
</dbReference>
<name>F4GIS5_PARC1</name>
<evidence type="ECO:0000256" key="3">
    <source>
        <dbReference type="HAMAP-Rule" id="MF_02071"/>
    </source>
</evidence>
<dbReference type="InterPro" id="IPR012997">
    <property type="entry name" value="RplA"/>
</dbReference>
<dbReference type="GO" id="GO:0000270">
    <property type="term" value="P:peptidoglycan metabolic process"/>
    <property type="evidence" value="ECO:0007669"/>
    <property type="project" value="UniProtKB-UniRule"/>
</dbReference>
<reference evidence="7" key="1">
    <citation type="submission" date="2011-04" db="EMBL/GenBank/DDBJ databases">
        <title>The complete genome of Spirochaeta coccoides DSM 17374.</title>
        <authorList>
            <person name="Lucas S."/>
            <person name="Copeland A."/>
            <person name="Lapidus A."/>
            <person name="Bruce D."/>
            <person name="Goodwin L."/>
            <person name="Pitluck S."/>
            <person name="Peters L."/>
            <person name="Kyrpides N."/>
            <person name="Mavromatis K."/>
            <person name="Pagani I."/>
            <person name="Ivanova N."/>
            <person name="Ovchinnikova G."/>
            <person name="Lu M."/>
            <person name="Detter J.C."/>
            <person name="Tapia R."/>
            <person name="Han C."/>
            <person name="Land M."/>
            <person name="Hauser L."/>
            <person name="Markowitz V."/>
            <person name="Cheng J.-F."/>
            <person name="Hugenholtz P."/>
            <person name="Woyke T."/>
            <person name="Wu D."/>
            <person name="Spring S."/>
            <person name="Schroeder M."/>
            <person name="Brambilla E."/>
            <person name="Klenk H.-P."/>
            <person name="Eisen J.A."/>
        </authorList>
    </citation>
    <scope>NUCLEOTIDE SEQUENCE [LARGE SCALE GENOMIC DNA]</scope>
    <source>
        <strain evidence="7">ATCC BAA-1237 / DSM 17374 / SPN1</strain>
    </source>
</reference>
<organism evidence="6 7">
    <name type="scientific">Parasphaerochaeta coccoides (strain ATCC BAA-1237 / DSM 17374 / SPN1)</name>
    <name type="common">Sphaerochaeta coccoides</name>
    <dbReference type="NCBI Taxonomy" id="760011"/>
    <lineage>
        <taxon>Bacteria</taxon>
        <taxon>Pseudomonadati</taxon>
        <taxon>Spirochaetota</taxon>
        <taxon>Spirochaetia</taxon>
        <taxon>Spirochaetales</taxon>
        <taxon>Sphaerochaetaceae</taxon>
        <taxon>Parasphaerochaeta</taxon>
    </lineage>
</organism>
<dbReference type="RefSeq" id="WP_013740087.1">
    <property type="nucleotide sequence ID" value="NC_015436.1"/>
</dbReference>
<dbReference type="KEGG" id="scc:Spico_1490"/>
<dbReference type="EC" id="4.2.2.-" evidence="3"/>
<keyword evidence="1 3" id="KW-0456">Lyase</keyword>
<evidence type="ECO:0000256" key="4">
    <source>
        <dbReference type="RuleBase" id="RU003495"/>
    </source>
</evidence>
<dbReference type="GO" id="GO:0071555">
    <property type="term" value="P:cell wall organization"/>
    <property type="evidence" value="ECO:0007669"/>
    <property type="project" value="UniProtKB-KW"/>
</dbReference>
<sequence>MSTSDIPSSRHLSAPWLDFLKASGYTGFMKTGNSTARFACILLLVVTTTMTGLCASDDTADTPPAPSYEMKGIASWYTSDRTDSLTANGEIFDPTKMAAAHKELTFGTLVEIHNMDNGKRATVRINDRGPYVDGRIIDLTPEAARATGMYESGIAPVELTIIYEPTVPESQYNRAGDTGWYKLQLGVFSNSRTAWNIYQKLVGAHFKPTVEIIDGSLIRLSIRWVAAYRLDRTLSTLASLGFAEADILKKGEYSPFEE</sequence>
<feature type="domain" description="RlpA-like protein double-psi beta-barrel" evidence="5">
    <location>
        <begin position="71"/>
        <end position="158"/>
    </location>
</feature>
<evidence type="ECO:0000256" key="2">
    <source>
        <dbReference type="ARBA" id="ARBA00023316"/>
    </source>
</evidence>
<dbReference type="GO" id="GO:0008932">
    <property type="term" value="F:lytic endotransglycosylase activity"/>
    <property type="evidence" value="ECO:0007669"/>
    <property type="project" value="UniProtKB-UniRule"/>
</dbReference>
<reference evidence="6 7" key="2">
    <citation type="journal article" date="2012" name="Stand. Genomic Sci.">
        <title>Complete genome sequence of the termite hindgut bacterium Spirochaeta coccoides type strain (SPN1(T)), reclassification in the genus Sphaerochaeta as Sphaerochaeta coccoides comb. nov. and emendations of the family Spirochaetaceae and the genus Sphaerochaeta.</title>
        <authorList>
            <person name="Abt B."/>
            <person name="Han C."/>
            <person name="Scheuner C."/>
            <person name="Lu M."/>
            <person name="Lapidus A."/>
            <person name="Nolan M."/>
            <person name="Lucas S."/>
            <person name="Hammon N."/>
            <person name="Deshpande S."/>
            <person name="Cheng J.F."/>
            <person name="Tapia R."/>
            <person name="Goodwin L.A."/>
            <person name="Pitluck S."/>
            <person name="Liolios K."/>
            <person name="Pagani I."/>
            <person name="Ivanova N."/>
            <person name="Mavromatis K."/>
            <person name="Mikhailova N."/>
            <person name="Huntemann M."/>
            <person name="Pati A."/>
            <person name="Chen A."/>
            <person name="Palaniappan K."/>
            <person name="Land M."/>
            <person name="Hauser L."/>
            <person name="Brambilla E.M."/>
            <person name="Rohde M."/>
            <person name="Spring S."/>
            <person name="Gronow S."/>
            <person name="Goker M."/>
            <person name="Woyke T."/>
            <person name="Bristow J."/>
            <person name="Eisen J.A."/>
            <person name="Markowitz V."/>
            <person name="Hugenholtz P."/>
            <person name="Kyrpides N.C."/>
            <person name="Klenk H.P."/>
            <person name="Detter J.C."/>
        </authorList>
    </citation>
    <scope>NUCLEOTIDE SEQUENCE [LARGE SCALE GENOMIC DNA]</scope>
    <source>
        <strain evidence="7">ATCC BAA-1237 / DSM 17374 / SPN1</strain>
    </source>
</reference>
<evidence type="ECO:0000259" key="5">
    <source>
        <dbReference type="Pfam" id="PF03330"/>
    </source>
</evidence>